<evidence type="ECO:0000313" key="5">
    <source>
        <dbReference type="EMBL" id="SFI99474.1"/>
    </source>
</evidence>
<accession>A0A1I3MQS3</accession>
<dbReference type="PANTHER" id="PTHR34069">
    <property type="entry name" value="3-OXOACYL-[ACYL-CARRIER-PROTEIN] SYNTHASE 3"/>
    <property type="match status" value="1"/>
</dbReference>
<dbReference type="InterPro" id="IPR013751">
    <property type="entry name" value="ACP_syn_III_N"/>
</dbReference>
<evidence type="ECO:0000313" key="6">
    <source>
        <dbReference type="Proteomes" id="UP000199548"/>
    </source>
</evidence>
<dbReference type="GO" id="GO:0006633">
    <property type="term" value="P:fatty acid biosynthetic process"/>
    <property type="evidence" value="ECO:0007669"/>
    <property type="project" value="InterPro"/>
</dbReference>
<dbReference type="EMBL" id="FOQU01000005">
    <property type="protein sequence ID" value="SFI99474.1"/>
    <property type="molecule type" value="Genomic_DNA"/>
</dbReference>
<dbReference type="Gene3D" id="3.40.47.10">
    <property type="match status" value="1"/>
</dbReference>
<organism evidence="5 6">
    <name type="scientific">Paraburkholderia megapolitana</name>
    <dbReference type="NCBI Taxonomy" id="420953"/>
    <lineage>
        <taxon>Bacteria</taxon>
        <taxon>Pseudomonadati</taxon>
        <taxon>Pseudomonadota</taxon>
        <taxon>Betaproteobacteria</taxon>
        <taxon>Burkholderiales</taxon>
        <taxon>Burkholderiaceae</taxon>
        <taxon>Paraburkholderia</taxon>
    </lineage>
</organism>
<dbReference type="GO" id="GO:0044550">
    <property type="term" value="P:secondary metabolite biosynthetic process"/>
    <property type="evidence" value="ECO:0007669"/>
    <property type="project" value="TreeGrafter"/>
</dbReference>
<keyword evidence="6" id="KW-1185">Reference proteome</keyword>
<dbReference type="PANTHER" id="PTHR34069:SF2">
    <property type="entry name" value="BETA-KETOACYL-[ACYL-CARRIER-PROTEIN] SYNTHASE III"/>
    <property type="match status" value="1"/>
</dbReference>
<keyword evidence="1" id="KW-0808">Transferase</keyword>
<evidence type="ECO:0000256" key="1">
    <source>
        <dbReference type="ARBA" id="ARBA00022679"/>
    </source>
</evidence>
<dbReference type="InterPro" id="IPR013747">
    <property type="entry name" value="ACP_syn_III_C"/>
</dbReference>
<gene>
    <name evidence="5" type="ORF">SAMN05192543_10574</name>
</gene>
<dbReference type="Pfam" id="PF08545">
    <property type="entry name" value="ACP_syn_III"/>
    <property type="match status" value="1"/>
</dbReference>
<protein>
    <submittedName>
        <fullName evidence="5">3-oxoacyl-[acyl-carrier-protein] synthase-3</fullName>
    </submittedName>
</protein>
<sequence length="348" mass="36375">MIVSIDRVRVSAITAALPAARLDMASLADEHGALEIRRIIESTGIRAVRVAGALSTGDLCEAAARHLLAATDVRKESIDAVVVVTQTPDDFMPGAAVGLQARLGLSEECLAFDIDYGCSGYVYGLLQASMLVQAGCRSVLLCTGDVTTKLLKPGDRHVQMVFGDAASASLIEAGDGRIDYACRTDGSGASHLRTPLDYANGSHGSAQVGHLHMSGNEVMNFALTRVPPLIDQLLAHCGIDKAALDLVALHQANQFMLRYLRKIMKLSEAQTPIGLSEVGNTGPSSIPLLLAGGHGLAGRARKESLLCGFGIGLSLAAARLDLSATRLIAPVNVVAPLVPDRLAAQVSV</sequence>
<dbReference type="SUPFAM" id="SSF53901">
    <property type="entry name" value="Thiolase-like"/>
    <property type="match status" value="1"/>
</dbReference>
<evidence type="ECO:0000259" key="3">
    <source>
        <dbReference type="Pfam" id="PF08541"/>
    </source>
</evidence>
<name>A0A1I3MQS3_9BURK</name>
<dbReference type="AlphaFoldDB" id="A0A1I3MQS3"/>
<evidence type="ECO:0000256" key="2">
    <source>
        <dbReference type="ARBA" id="ARBA00023315"/>
    </source>
</evidence>
<dbReference type="STRING" id="420953.SAMN05192543_10574"/>
<dbReference type="OrthoDB" id="9815506at2"/>
<dbReference type="GO" id="GO:0004315">
    <property type="term" value="F:3-oxoacyl-[acyl-carrier-protein] synthase activity"/>
    <property type="evidence" value="ECO:0007669"/>
    <property type="project" value="InterPro"/>
</dbReference>
<keyword evidence="2" id="KW-0012">Acyltransferase</keyword>
<reference evidence="5 6" key="1">
    <citation type="submission" date="2016-10" db="EMBL/GenBank/DDBJ databases">
        <authorList>
            <person name="de Groot N.N."/>
        </authorList>
    </citation>
    <scope>NUCLEOTIDE SEQUENCE [LARGE SCALE GENOMIC DNA]</scope>
    <source>
        <strain evidence="5 6">LMG 23650</strain>
    </source>
</reference>
<dbReference type="InterPro" id="IPR016039">
    <property type="entry name" value="Thiolase-like"/>
</dbReference>
<evidence type="ECO:0000259" key="4">
    <source>
        <dbReference type="Pfam" id="PF08545"/>
    </source>
</evidence>
<dbReference type="Proteomes" id="UP000199548">
    <property type="component" value="Unassembled WGS sequence"/>
</dbReference>
<dbReference type="CDD" id="cd00830">
    <property type="entry name" value="KAS_III"/>
    <property type="match status" value="1"/>
</dbReference>
<dbReference type="Pfam" id="PF08541">
    <property type="entry name" value="ACP_syn_III_C"/>
    <property type="match status" value="1"/>
</dbReference>
<proteinExistence type="predicted"/>
<feature type="domain" description="Beta-ketoacyl-[acyl-carrier-protein] synthase III C-terminal" evidence="3">
    <location>
        <begin position="234"/>
        <end position="320"/>
    </location>
</feature>
<feature type="domain" description="Beta-ketoacyl-[acyl-carrier-protein] synthase III N-terminal" evidence="4">
    <location>
        <begin position="112"/>
        <end position="186"/>
    </location>
</feature>